<feature type="compositionally biased region" description="Low complexity" evidence="1">
    <location>
        <begin position="260"/>
        <end position="269"/>
    </location>
</feature>
<evidence type="ECO:0000313" key="3">
    <source>
        <dbReference type="EMBL" id="KAJ3984284.1"/>
    </source>
</evidence>
<dbReference type="PANTHER" id="PTHR15615:SF10">
    <property type="entry name" value="PHO85 CYCLIN-2-RELATED"/>
    <property type="match status" value="1"/>
</dbReference>
<evidence type="ECO:0000259" key="2">
    <source>
        <dbReference type="Pfam" id="PF00134"/>
    </source>
</evidence>
<gene>
    <name evidence="3" type="ORF">F5890DRAFT_1518125</name>
</gene>
<feature type="domain" description="Cyclin N-terminal" evidence="2">
    <location>
        <begin position="79"/>
        <end position="176"/>
    </location>
</feature>
<dbReference type="AlphaFoldDB" id="A0AA38PYS0"/>
<feature type="compositionally biased region" description="Polar residues" evidence="1">
    <location>
        <begin position="409"/>
        <end position="421"/>
    </location>
</feature>
<evidence type="ECO:0000256" key="1">
    <source>
        <dbReference type="SAM" id="MobiDB-lite"/>
    </source>
</evidence>
<accession>A0AA38PYS0</accession>
<dbReference type="CDD" id="cd20557">
    <property type="entry name" value="CYCLIN_ScPCL1-like"/>
    <property type="match status" value="1"/>
</dbReference>
<feature type="region of interest" description="Disordered" evidence="1">
    <location>
        <begin position="437"/>
        <end position="481"/>
    </location>
</feature>
<dbReference type="InterPro" id="IPR006671">
    <property type="entry name" value="Cyclin_N"/>
</dbReference>
<feature type="region of interest" description="Disordered" evidence="1">
    <location>
        <begin position="254"/>
        <end position="330"/>
    </location>
</feature>
<evidence type="ECO:0000313" key="4">
    <source>
        <dbReference type="Proteomes" id="UP001163850"/>
    </source>
</evidence>
<dbReference type="InterPro" id="IPR036915">
    <property type="entry name" value="Cyclin-like_sf"/>
</dbReference>
<feature type="compositionally biased region" description="Basic and acidic residues" evidence="1">
    <location>
        <begin position="442"/>
        <end position="451"/>
    </location>
</feature>
<organism evidence="3 4">
    <name type="scientific">Lentinula detonsa</name>
    <dbReference type="NCBI Taxonomy" id="2804962"/>
    <lineage>
        <taxon>Eukaryota</taxon>
        <taxon>Fungi</taxon>
        <taxon>Dikarya</taxon>
        <taxon>Basidiomycota</taxon>
        <taxon>Agaricomycotina</taxon>
        <taxon>Agaricomycetes</taxon>
        <taxon>Agaricomycetidae</taxon>
        <taxon>Agaricales</taxon>
        <taxon>Marasmiineae</taxon>
        <taxon>Omphalotaceae</taxon>
        <taxon>Lentinula</taxon>
    </lineage>
</organism>
<name>A0AA38PYS0_9AGAR</name>
<dbReference type="PANTHER" id="PTHR15615">
    <property type="match status" value="1"/>
</dbReference>
<dbReference type="GO" id="GO:0005634">
    <property type="term" value="C:nucleus"/>
    <property type="evidence" value="ECO:0007669"/>
    <property type="project" value="TreeGrafter"/>
</dbReference>
<feature type="region of interest" description="Disordered" evidence="1">
    <location>
        <begin position="402"/>
        <end position="421"/>
    </location>
</feature>
<dbReference type="InterPro" id="IPR013922">
    <property type="entry name" value="Cyclin_PHO80-like"/>
</dbReference>
<reference evidence="3" key="1">
    <citation type="submission" date="2022-08" db="EMBL/GenBank/DDBJ databases">
        <authorList>
            <consortium name="DOE Joint Genome Institute"/>
            <person name="Min B."/>
            <person name="Riley R."/>
            <person name="Sierra-Patev S."/>
            <person name="Naranjo-Ortiz M."/>
            <person name="Looney B."/>
            <person name="Konkel Z."/>
            <person name="Slot J.C."/>
            <person name="Sakamoto Y."/>
            <person name="Steenwyk J.L."/>
            <person name="Rokas A."/>
            <person name="Carro J."/>
            <person name="Camarero S."/>
            <person name="Ferreira P."/>
            <person name="Molpeceres G."/>
            <person name="Ruiz-Duenas F.J."/>
            <person name="Serrano A."/>
            <person name="Henrissat B."/>
            <person name="Drula E."/>
            <person name="Hughes K.W."/>
            <person name="Mata J.L."/>
            <person name="Ishikawa N.K."/>
            <person name="Vargas-Isla R."/>
            <person name="Ushijima S."/>
            <person name="Smith C.A."/>
            <person name="Ahrendt S."/>
            <person name="Andreopoulos W."/>
            <person name="He G."/>
            <person name="Labutti K."/>
            <person name="Lipzen A."/>
            <person name="Ng V."/>
            <person name="Sandor L."/>
            <person name="Barry K."/>
            <person name="Martinez A.T."/>
            <person name="Xiao Y."/>
            <person name="Gibbons J.G."/>
            <person name="Terashima K."/>
            <person name="Hibbett D.S."/>
            <person name="Grigoriev I.V."/>
        </authorList>
    </citation>
    <scope>NUCLEOTIDE SEQUENCE</scope>
    <source>
        <strain evidence="3">TFB7829</strain>
    </source>
</reference>
<dbReference type="Gene3D" id="1.10.472.10">
    <property type="entry name" value="Cyclin-like"/>
    <property type="match status" value="1"/>
</dbReference>
<feature type="region of interest" description="Disordered" evidence="1">
    <location>
        <begin position="353"/>
        <end position="372"/>
    </location>
</feature>
<dbReference type="SUPFAM" id="SSF47954">
    <property type="entry name" value="Cyclin-like"/>
    <property type="match status" value="1"/>
</dbReference>
<dbReference type="GO" id="GO:0019901">
    <property type="term" value="F:protein kinase binding"/>
    <property type="evidence" value="ECO:0007669"/>
    <property type="project" value="InterPro"/>
</dbReference>
<dbReference type="Pfam" id="PF00134">
    <property type="entry name" value="Cyclin_N"/>
    <property type="match status" value="1"/>
</dbReference>
<feature type="compositionally biased region" description="Low complexity" evidence="1">
    <location>
        <begin position="276"/>
        <end position="309"/>
    </location>
</feature>
<dbReference type="GO" id="GO:0000307">
    <property type="term" value="C:cyclin-dependent protein kinase holoenzyme complex"/>
    <property type="evidence" value="ECO:0007669"/>
    <property type="project" value="TreeGrafter"/>
</dbReference>
<comment type="caution">
    <text evidence="3">The sequence shown here is derived from an EMBL/GenBank/DDBJ whole genome shotgun (WGS) entry which is preliminary data.</text>
</comment>
<dbReference type="EMBL" id="MU801994">
    <property type="protein sequence ID" value="KAJ3984284.1"/>
    <property type="molecule type" value="Genomic_DNA"/>
</dbReference>
<dbReference type="Proteomes" id="UP001163850">
    <property type="component" value="Unassembled WGS sequence"/>
</dbReference>
<sequence>MAKEHSRTRHPASLIDISAHNPQLVRLMGSRVNMDMIDYIARQAANVICIEGESPIIASSVASMPSPNCSYDSVASLPLRDFIGHLVRHAHVQVPTLLATLIYLERLRSKLPTLTKGTTPCTRHRVFLATLVVAAKYLNDSTLKNKHWAQYALFFTIEEITLMETQLLGFLDYDLRFDEEEACRMFAPFMATPAQRASTRALALDKVVKAGRARVQAQKIPESPVESIPPVLLPSRGSTSSALGSTVRTLAKRISNTRLSSSRSQAASSPMYGTFSTVSTLSSSSSDVGSLMEDTGSSSGSSSGWNTSDSESDMEENIEPQVYSNSSLDLYPREDQISGRLIKPSSILRSVPSYAQKNQQLRSRKPSDTSSICTITQSPSISAHSRRCSTKRSVSISVANTDHVKDPGMSSSATMPSISRGTSGNFLTRMWGAAKGQTWQDKTPDYSEHTEGQGSSTFRRLVLVHSRSGLPRGNSSSAGDV</sequence>
<dbReference type="GO" id="GO:0016538">
    <property type="term" value="F:cyclin-dependent protein serine/threonine kinase regulator activity"/>
    <property type="evidence" value="ECO:0007669"/>
    <property type="project" value="TreeGrafter"/>
</dbReference>
<proteinExistence type="predicted"/>
<protein>
    <recommendedName>
        <fullName evidence="2">Cyclin N-terminal domain-containing protein</fullName>
    </recommendedName>
</protein>